<evidence type="ECO:0000256" key="3">
    <source>
        <dbReference type="SAM" id="MobiDB-lite"/>
    </source>
</evidence>
<dbReference type="PANTHER" id="PTHR45632:SF3">
    <property type="entry name" value="KELCH-LIKE PROTEIN 32"/>
    <property type="match status" value="1"/>
</dbReference>
<dbReference type="AlphaFoldDB" id="A0A2T7NUD0"/>
<dbReference type="SMART" id="SM00225">
    <property type="entry name" value="BTB"/>
    <property type="match status" value="1"/>
</dbReference>
<comment type="caution">
    <text evidence="5">The sequence shown here is derived from an EMBL/GenBank/DDBJ whole genome shotgun (WGS) entry which is preliminary data.</text>
</comment>
<dbReference type="SUPFAM" id="SSF54695">
    <property type="entry name" value="POZ domain"/>
    <property type="match status" value="1"/>
</dbReference>
<protein>
    <recommendedName>
        <fullName evidence="4">BTB domain-containing protein</fullName>
    </recommendedName>
</protein>
<accession>A0A2T7NUD0</accession>
<reference evidence="5 6" key="1">
    <citation type="submission" date="2018-04" db="EMBL/GenBank/DDBJ databases">
        <title>The genome of golden apple snail Pomacea canaliculata provides insight into stress tolerance and invasive adaptation.</title>
        <authorList>
            <person name="Liu C."/>
            <person name="Liu B."/>
            <person name="Ren Y."/>
            <person name="Zhang Y."/>
            <person name="Wang H."/>
            <person name="Li S."/>
            <person name="Jiang F."/>
            <person name="Yin L."/>
            <person name="Zhang G."/>
            <person name="Qian W."/>
            <person name="Fan W."/>
        </authorList>
    </citation>
    <scope>NUCLEOTIDE SEQUENCE [LARGE SCALE GENOMIC DNA]</scope>
    <source>
        <strain evidence="5">SZHN2017</strain>
        <tissue evidence="5">Muscle</tissue>
    </source>
</reference>
<feature type="compositionally biased region" description="Basic and acidic residues" evidence="3">
    <location>
        <begin position="161"/>
        <end position="173"/>
    </location>
</feature>
<dbReference type="Proteomes" id="UP000245119">
    <property type="component" value="Linkage Group LG9"/>
</dbReference>
<dbReference type="Pfam" id="PF01344">
    <property type="entry name" value="Kelch_1"/>
    <property type="match status" value="4"/>
</dbReference>
<feature type="compositionally biased region" description="Polar residues" evidence="3">
    <location>
        <begin position="189"/>
        <end position="208"/>
    </location>
</feature>
<keyword evidence="2" id="KW-0677">Repeat</keyword>
<keyword evidence="1" id="KW-0880">Kelch repeat</keyword>
<feature type="compositionally biased region" description="Acidic residues" evidence="3">
    <location>
        <begin position="322"/>
        <end position="346"/>
    </location>
</feature>
<dbReference type="InterPro" id="IPR011333">
    <property type="entry name" value="SKP1/BTB/POZ_sf"/>
</dbReference>
<dbReference type="PANTHER" id="PTHR45632">
    <property type="entry name" value="LD33804P"/>
    <property type="match status" value="1"/>
</dbReference>
<feature type="region of interest" description="Disordered" evidence="3">
    <location>
        <begin position="161"/>
        <end position="212"/>
    </location>
</feature>
<feature type="domain" description="BTB" evidence="4">
    <location>
        <begin position="374"/>
        <end position="442"/>
    </location>
</feature>
<dbReference type="EMBL" id="PZQS01000009">
    <property type="protein sequence ID" value="PVD24789.1"/>
    <property type="molecule type" value="Genomic_DNA"/>
</dbReference>
<dbReference type="Gene3D" id="1.25.40.420">
    <property type="match status" value="1"/>
</dbReference>
<dbReference type="OrthoDB" id="6350321at2759"/>
<evidence type="ECO:0000259" key="4">
    <source>
        <dbReference type="PROSITE" id="PS50097"/>
    </source>
</evidence>
<sequence>MPCVHCQGGRSSYRADKPRRRRSESTPERLLLSLHCGHNVSGRCDSNRSGHQRRFTEACDQSWSARPAPSCSCQTMACNKSWKHTAVREGSLCKTAASTVSGRLPEGEELCCSHCRSGQRICHKQGDEGQCGAKPQSLCECGDSFAGSVANKAILFEESSKQNHESCDKDKGEAMQAMTSEALPKQNKGVATNTSSSKQDQSENNAKNATFEDRAVKNSEECSHCRDEMSVGWKNRNENRRQMSCPCENFDSLVANAEEPKSTSHRHCRMIAYVTRLSKEHDHFSTDGGIRTQTRGKSRKMNPAPSCVVQPRCGANSQTSLENDDGDEDDVDDDEEEDSDEDDGSADEMRARSSQHGATLTANLYDLWRERRMCDVALRAEDEEVLAHKLALAAFSSTFAHRYCEVKGSDGKLLHIDVPGTTAAGLKELLRFVYTGEIRITFDNIGPVLAAASCLYIDDVVTVCKQMLMQPAVDNVIYFHHLVEKYHLIDNLNYFDDFICKNFQQVYRTGGWPNATYGHVLDLLSDDNLNVDRELDVFYAALAWIDGDRSHRLSYAADLIGCVRFAYITPEEIAKHVETKQFLFQGDDGKELLLCIYRHHALQTCACKDGKHVKTLPRRKYRLVSHVAKLAASPPETPTQRRHSHSLPLVPSRSEVILAAGGVNPFQPEMEVQARLVEQYNPRNNHWTTLTKLPDGRHHHSMVVLGGCLYVIGGSVLDELNPGHLCNPTGSCYRYQYGNDQWSAIAPLLTARMYHATAVLGDRIFAIAGQTHHSRRLSSVEFYRADLDEWEAGPDLEEARIGVAVAAYMGMLFAAGGFLETDNEQLVRDTVEVYDNKTRRWTRRNPLPRPRCHAGLVVCIGKLYLIGGSTFPGDSPNVLSLASVLRYDEVNDRWEKIQTLRMPRHDMGVAVLGTRIFVVGGVSSTDSKVLSDVECLDVEGNFWLKDIEALGNPALGLSCVTVPGDE</sequence>
<dbReference type="InterPro" id="IPR006652">
    <property type="entry name" value="Kelch_1"/>
</dbReference>
<dbReference type="SMART" id="SM00875">
    <property type="entry name" value="BACK"/>
    <property type="match status" value="1"/>
</dbReference>
<gene>
    <name evidence="5" type="ORF">C0Q70_15275</name>
</gene>
<dbReference type="InterPro" id="IPR011705">
    <property type="entry name" value="BACK"/>
</dbReference>
<organism evidence="5 6">
    <name type="scientific">Pomacea canaliculata</name>
    <name type="common">Golden apple snail</name>
    <dbReference type="NCBI Taxonomy" id="400727"/>
    <lineage>
        <taxon>Eukaryota</taxon>
        <taxon>Metazoa</taxon>
        <taxon>Spiralia</taxon>
        <taxon>Lophotrochozoa</taxon>
        <taxon>Mollusca</taxon>
        <taxon>Gastropoda</taxon>
        <taxon>Caenogastropoda</taxon>
        <taxon>Architaenioglossa</taxon>
        <taxon>Ampullarioidea</taxon>
        <taxon>Ampullariidae</taxon>
        <taxon>Pomacea</taxon>
    </lineage>
</organism>
<feature type="region of interest" description="Disordered" evidence="3">
    <location>
        <begin position="282"/>
        <end position="355"/>
    </location>
</feature>
<dbReference type="CDD" id="cd18186">
    <property type="entry name" value="BTB_POZ_ZBTB_KLHL-like"/>
    <property type="match status" value="1"/>
</dbReference>
<dbReference type="SUPFAM" id="SSF117281">
    <property type="entry name" value="Kelch motif"/>
    <property type="match status" value="1"/>
</dbReference>
<evidence type="ECO:0000256" key="2">
    <source>
        <dbReference type="ARBA" id="ARBA00022737"/>
    </source>
</evidence>
<evidence type="ECO:0000313" key="6">
    <source>
        <dbReference type="Proteomes" id="UP000245119"/>
    </source>
</evidence>
<evidence type="ECO:0000313" key="5">
    <source>
        <dbReference type="EMBL" id="PVD24789.1"/>
    </source>
</evidence>
<proteinExistence type="predicted"/>
<dbReference type="Pfam" id="PF07707">
    <property type="entry name" value="BACK"/>
    <property type="match status" value="1"/>
</dbReference>
<dbReference type="InterPro" id="IPR015915">
    <property type="entry name" value="Kelch-typ_b-propeller"/>
</dbReference>
<dbReference type="SMART" id="SM00612">
    <property type="entry name" value="Kelch"/>
    <property type="match status" value="6"/>
</dbReference>
<dbReference type="Gene3D" id="2.120.10.80">
    <property type="entry name" value="Kelch-type beta propeller"/>
    <property type="match status" value="2"/>
</dbReference>
<evidence type="ECO:0000256" key="1">
    <source>
        <dbReference type="ARBA" id="ARBA00022441"/>
    </source>
</evidence>
<dbReference type="STRING" id="400727.A0A2T7NUD0"/>
<dbReference type="PROSITE" id="PS50097">
    <property type="entry name" value="BTB"/>
    <property type="match status" value="1"/>
</dbReference>
<dbReference type="Pfam" id="PF00651">
    <property type="entry name" value="BTB"/>
    <property type="match status" value="1"/>
</dbReference>
<dbReference type="Gene3D" id="3.30.710.10">
    <property type="entry name" value="Potassium Channel Kv1.1, Chain A"/>
    <property type="match status" value="1"/>
</dbReference>
<feature type="region of interest" description="Disordered" evidence="3">
    <location>
        <begin position="1"/>
        <end position="25"/>
    </location>
</feature>
<keyword evidence="6" id="KW-1185">Reference proteome</keyword>
<name>A0A2T7NUD0_POMCA</name>
<dbReference type="InterPro" id="IPR000210">
    <property type="entry name" value="BTB/POZ_dom"/>
</dbReference>